<evidence type="ECO:0000256" key="1">
    <source>
        <dbReference type="ARBA" id="ARBA00023125"/>
    </source>
</evidence>
<dbReference type="InterPro" id="IPR036390">
    <property type="entry name" value="WH_DNA-bd_sf"/>
</dbReference>
<proteinExistence type="predicted"/>
<dbReference type="OrthoDB" id="9802344at2"/>
<dbReference type="Pfam" id="PF02082">
    <property type="entry name" value="Rrf2"/>
    <property type="match status" value="1"/>
</dbReference>
<dbReference type="Proteomes" id="UP000305709">
    <property type="component" value="Unassembled WGS sequence"/>
</dbReference>
<name>A0A5C4N761_9RHOB</name>
<dbReference type="InterPro" id="IPR000944">
    <property type="entry name" value="Tscrpt_reg_Rrf2"/>
</dbReference>
<reference evidence="2 3" key="1">
    <citation type="submission" date="2019-06" db="EMBL/GenBank/DDBJ databases">
        <authorList>
            <person name="Jiang L."/>
        </authorList>
    </citation>
    <scope>NUCLEOTIDE SEQUENCE [LARGE SCALE GENOMIC DNA]</scope>
    <source>
        <strain evidence="2 3">YIM 48858</strain>
    </source>
</reference>
<dbReference type="PANTHER" id="PTHR33221">
    <property type="entry name" value="WINGED HELIX-TURN-HELIX TRANSCRIPTIONAL REGULATOR, RRF2 FAMILY"/>
    <property type="match status" value="1"/>
</dbReference>
<evidence type="ECO:0000313" key="3">
    <source>
        <dbReference type="Proteomes" id="UP000305709"/>
    </source>
</evidence>
<dbReference type="InterPro" id="IPR036388">
    <property type="entry name" value="WH-like_DNA-bd_sf"/>
</dbReference>
<protein>
    <submittedName>
        <fullName evidence="2">Rrf2 family transcriptional regulator</fullName>
    </submittedName>
</protein>
<accession>A0A5C4N761</accession>
<dbReference type="RefSeq" id="WP_139083525.1">
    <property type="nucleotide sequence ID" value="NZ_VDFV01000058.1"/>
</dbReference>
<dbReference type="PROSITE" id="PS51197">
    <property type="entry name" value="HTH_RRF2_2"/>
    <property type="match status" value="1"/>
</dbReference>
<sequence length="141" mass="15296">MLSQKARYALHAMIHLARKGEAATVAEIAQAEDIPRKYLEQILSALGTRGLVVGRRGPQGGYRLARGAEAISYADILRCIDGPLALAPCATRKGFRTCDDCQSMETCEIRPVLIECREATARLLEAMTLARAVERGGSLLP</sequence>
<dbReference type="EMBL" id="VDFV01000058">
    <property type="protein sequence ID" value="TNC62280.1"/>
    <property type="molecule type" value="Genomic_DNA"/>
</dbReference>
<dbReference type="GO" id="GO:0005829">
    <property type="term" value="C:cytosol"/>
    <property type="evidence" value="ECO:0007669"/>
    <property type="project" value="TreeGrafter"/>
</dbReference>
<dbReference type="SUPFAM" id="SSF46785">
    <property type="entry name" value="Winged helix' DNA-binding domain"/>
    <property type="match status" value="1"/>
</dbReference>
<dbReference type="Gene3D" id="1.10.10.10">
    <property type="entry name" value="Winged helix-like DNA-binding domain superfamily/Winged helix DNA-binding domain"/>
    <property type="match status" value="1"/>
</dbReference>
<dbReference type="AlphaFoldDB" id="A0A5C4N761"/>
<dbReference type="NCBIfam" id="TIGR00738">
    <property type="entry name" value="rrf2_super"/>
    <property type="match status" value="1"/>
</dbReference>
<keyword evidence="3" id="KW-1185">Reference proteome</keyword>
<gene>
    <name evidence="2" type="ORF">FHG71_20325</name>
</gene>
<evidence type="ECO:0000313" key="2">
    <source>
        <dbReference type="EMBL" id="TNC62280.1"/>
    </source>
</evidence>
<dbReference type="GO" id="GO:0003700">
    <property type="term" value="F:DNA-binding transcription factor activity"/>
    <property type="evidence" value="ECO:0007669"/>
    <property type="project" value="TreeGrafter"/>
</dbReference>
<dbReference type="PANTHER" id="PTHR33221:SF5">
    <property type="entry name" value="HTH-TYPE TRANSCRIPTIONAL REGULATOR ISCR"/>
    <property type="match status" value="1"/>
</dbReference>
<dbReference type="GO" id="GO:0003677">
    <property type="term" value="F:DNA binding"/>
    <property type="evidence" value="ECO:0007669"/>
    <property type="project" value="UniProtKB-KW"/>
</dbReference>
<comment type="caution">
    <text evidence="2">The sequence shown here is derived from an EMBL/GenBank/DDBJ whole genome shotgun (WGS) entry which is preliminary data.</text>
</comment>
<keyword evidence="1" id="KW-0238">DNA-binding</keyword>
<organism evidence="2 3">
    <name type="scientific">Rubellimicrobium roseum</name>
    <dbReference type="NCBI Taxonomy" id="687525"/>
    <lineage>
        <taxon>Bacteria</taxon>
        <taxon>Pseudomonadati</taxon>
        <taxon>Pseudomonadota</taxon>
        <taxon>Alphaproteobacteria</taxon>
        <taxon>Rhodobacterales</taxon>
        <taxon>Roseobacteraceae</taxon>
        <taxon>Rubellimicrobium</taxon>
    </lineage>
</organism>